<dbReference type="Proteomes" id="UP000014115">
    <property type="component" value="Unassembled WGS sequence"/>
</dbReference>
<dbReference type="EMBL" id="AMRG01000019">
    <property type="protein sequence ID" value="EKE79948.1"/>
    <property type="molecule type" value="Genomic_DNA"/>
</dbReference>
<sequence length="719" mass="79954">MSLSRSLLAVLSPLAVAVSGAFSGAAIANDAGIDSIEVIEVHGQRQQRADRLGSAEQLLQQQGVDFSAAGGVSALPVMRGMMGDRVKVLVDGADITAACANQMNPPLSYVSANQIANAKVIAGVSPVSMAGDNIAGVISVNSIAPQFNQSQSLTWQSGYLSAGYRTNGDVRLLGAGLRMASDSVSLAYDGSYETANSYDDGNGDKVLDTLYRAQNHALTGAWRDDKQQIAVKLTHQYIPYQGYPNQYMDMTNNRSVGVVTQYRRQLTEGGDFQAQLNWHRVKHEMGFFTDEKPGMMPMNTEADDYSYQLQWQLPLSSAPGEERWLHLGHEFYEYQLDDWWPGMADSMMMGPNDYLNINNGKRRRIAAYAELEQKWSSAWRTQAGVRVEHVSTDSDQVQPYNRMPMMGMPNMDAAAADVFNASDRSQADTLVDVTLAAEYRIDDYQQLSIGLARKNRAPNLYERYSWGRGVMATTMIGWFGDANGYVGRIDLQPETAHTLSLGYQLQDVSNGWQLRISPYYTRVNDFIDADVIGEFSPMGGDMGGGMGGNMAASNRNTLQFSNFDATLYGVDVDASWQFWQSSTSGEWSLLTTIAAVHGERDHSDQPLYQIKPLQTQVALQQQLGDWQNSLSWQWLDSKTRVDPRRLENQTASYSLLNWTSQWRYQQWQLSFAVTNLLDEYYQQPLGGVSIAEFNQDSSQGFTQLAGAGRSFNFALRYNF</sequence>
<dbReference type="InterPro" id="IPR012910">
    <property type="entry name" value="Plug_dom"/>
</dbReference>
<evidence type="ECO:0000313" key="15">
    <source>
        <dbReference type="EMBL" id="EKE79948.1"/>
    </source>
</evidence>
<evidence type="ECO:0000256" key="7">
    <source>
        <dbReference type="ARBA" id="ARBA00023136"/>
    </source>
</evidence>
<comment type="similarity">
    <text evidence="9 11">Belongs to the TonB-dependent receptor family.</text>
</comment>
<accession>K2JWS4</accession>
<reference evidence="15 16" key="1">
    <citation type="journal article" date="2012" name="J. Bacteriol.">
        <title>Genome Sequence of Idiomarina xiamenensis Type Strain 10-D-4.</title>
        <authorList>
            <person name="Lai Q."/>
            <person name="Wang L."/>
            <person name="Wang W."/>
            <person name="Shao Z."/>
        </authorList>
    </citation>
    <scope>NUCLEOTIDE SEQUENCE [LARGE SCALE GENOMIC DNA]</scope>
    <source>
        <strain evidence="15 16">10-D-4</strain>
    </source>
</reference>
<dbReference type="InterPro" id="IPR037066">
    <property type="entry name" value="Plug_dom_sf"/>
</dbReference>
<keyword evidence="15" id="KW-0675">Receptor</keyword>
<organism evidence="15 16">
    <name type="scientific">Idiomarina xiamenensis 10-D-4</name>
    <dbReference type="NCBI Taxonomy" id="740709"/>
    <lineage>
        <taxon>Bacteria</taxon>
        <taxon>Pseudomonadati</taxon>
        <taxon>Pseudomonadota</taxon>
        <taxon>Gammaproteobacteria</taxon>
        <taxon>Alteromonadales</taxon>
        <taxon>Idiomarinaceae</taxon>
        <taxon>Idiomarina</taxon>
    </lineage>
</organism>
<keyword evidence="4 9" id="KW-0812">Transmembrane</keyword>
<evidence type="ECO:0000259" key="14">
    <source>
        <dbReference type="Pfam" id="PF07715"/>
    </source>
</evidence>
<evidence type="ECO:0000256" key="8">
    <source>
        <dbReference type="ARBA" id="ARBA00023237"/>
    </source>
</evidence>
<keyword evidence="6 11" id="KW-0798">TonB box</keyword>
<name>K2JWS4_9GAMM</name>
<dbReference type="Pfam" id="PF07715">
    <property type="entry name" value="Plug"/>
    <property type="match status" value="1"/>
</dbReference>
<evidence type="ECO:0000256" key="12">
    <source>
        <dbReference type="SAM" id="SignalP"/>
    </source>
</evidence>
<dbReference type="GO" id="GO:0044718">
    <property type="term" value="P:siderophore transmembrane transport"/>
    <property type="evidence" value="ECO:0007669"/>
    <property type="project" value="TreeGrafter"/>
</dbReference>
<dbReference type="PROSITE" id="PS01156">
    <property type="entry name" value="TONB_DEPENDENT_REC_2"/>
    <property type="match status" value="1"/>
</dbReference>
<keyword evidence="5 12" id="KW-0732">Signal</keyword>
<dbReference type="PROSITE" id="PS52016">
    <property type="entry name" value="TONB_DEPENDENT_REC_3"/>
    <property type="match status" value="1"/>
</dbReference>
<dbReference type="Pfam" id="PF00593">
    <property type="entry name" value="TonB_dep_Rec_b-barrel"/>
    <property type="match status" value="1"/>
</dbReference>
<evidence type="ECO:0000256" key="9">
    <source>
        <dbReference type="PROSITE-ProRule" id="PRU01360"/>
    </source>
</evidence>
<feature type="domain" description="TonB-dependent receptor plug" evidence="14">
    <location>
        <begin position="52"/>
        <end position="137"/>
    </location>
</feature>
<evidence type="ECO:0000256" key="11">
    <source>
        <dbReference type="RuleBase" id="RU003357"/>
    </source>
</evidence>
<dbReference type="Gene3D" id="2.40.170.20">
    <property type="entry name" value="TonB-dependent receptor, beta-barrel domain"/>
    <property type="match status" value="1"/>
</dbReference>
<dbReference type="GO" id="GO:0009279">
    <property type="term" value="C:cell outer membrane"/>
    <property type="evidence" value="ECO:0007669"/>
    <property type="project" value="UniProtKB-SubCell"/>
</dbReference>
<evidence type="ECO:0000256" key="6">
    <source>
        <dbReference type="ARBA" id="ARBA00023077"/>
    </source>
</evidence>
<evidence type="ECO:0000256" key="3">
    <source>
        <dbReference type="ARBA" id="ARBA00022452"/>
    </source>
</evidence>
<protein>
    <submittedName>
        <fullName evidence="15">TonB-dependent receptor</fullName>
    </submittedName>
</protein>
<comment type="subcellular location">
    <subcellularLocation>
        <location evidence="1 9">Cell outer membrane</location>
        <topology evidence="1 9">Multi-pass membrane protein</topology>
    </subcellularLocation>
</comment>
<evidence type="ECO:0000256" key="10">
    <source>
        <dbReference type="PROSITE-ProRule" id="PRU10144"/>
    </source>
</evidence>
<feature type="chain" id="PRO_5003861838" evidence="12">
    <location>
        <begin position="29"/>
        <end position="719"/>
    </location>
</feature>
<dbReference type="InterPro" id="IPR036942">
    <property type="entry name" value="Beta-barrel_TonB_sf"/>
</dbReference>
<evidence type="ECO:0000256" key="5">
    <source>
        <dbReference type="ARBA" id="ARBA00022729"/>
    </source>
</evidence>
<comment type="caution">
    <text evidence="15">The sequence shown here is derived from an EMBL/GenBank/DDBJ whole genome shotgun (WGS) entry which is preliminary data.</text>
</comment>
<feature type="domain" description="TonB-dependent receptor-like beta-barrel" evidence="13">
    <location>
        <begin position="198"/>
        <end position="676"/>
    </location>
</feature>
<keyword evidence="7 9" id="KW-0472">Membrane</keyword>
<keyword evidence="8 9" id="KW-0998">Cell outer membrane</keyword>
<dbReference type="eggNOG" id="COG4771">
    <property type="taxonomic scope" value="Bacteria"/>
</dbReference>
<dbReference type="Gene3D" id="2.170.130.10">
    <property type="entry name" value="TonB-dependent receptor, plug domain"/>
    <property type="match status" value="1"/>
</dbReference>
<keyword evidence="3 9" id="KW-1134">Transmembrane beta strand</keyword>
<gene>
    <name evidence="15" type="ORF">A10D4_12228</name>
</gene>
<dbReference type="PANTHER" id="PTHR30069:SF49">
    <property type="entry name" value="OUTER MEMBRANE PROTEIN C"/>
    <property type="match status" value="1"/>
</dbReference>
<proteinExistence type="inferred from homology"/>
<feature type="short sequence motif" description="TonB C-terminal box" evidence="10">
    <location>
        <begin position="702"/>
        <end position="719"/>
    </location>
</feature>
<dbReference type="STRING" id="740709.A10D4_12228"/>
<evidence type="ECO:0000256" key="4">
    <source>
        <dbReference type="ARBA" id="ARBA00022692"/>
    </source>
</evidence>
<dbReference type="GO" id="GO:0015344">
    <property type="term" value="F:siderophore uptake transmembrane transporter activity"/>
    <property type="evidence" value="ECO:0007669"/>
    <property type="project" value="TreeGrafter"/>
</dbReference>
<keyword evidence="2 9" id="KW-0813">Transport</keyword>
<feature type="signal peptide" evidence="12">
    <location>
        <begin position="1"/>
        <end position="28"/>
    </location>
</feature>
<dbReference type="PANTHER" id="PTHR30069">
    <property type="entry name" value="TONB-DEPENDENT OUTER MEMBRANE RECEPTOR"/>
    <property type="match status" value="1"/>
</dbReference>
<dbReference type="InterPro" id="IPR010917">
    <property type="entry name" value="TonB_rcpt_CS"/>
</dbReference>
<dbReference type="SUPFAM" id="SSF56935">
    <property type="entry name" value="Porins"/>
    <property type="match status" value="1"/>
</dbReference>
<dbReference type="AlphaFoldDB" id="K2JWS4"/>
<evidence type="ECO:0000256" key="1">
    <source>
        <dbReference type="ARBA" id="ARBA00004571"/>
    </source>
</evidence>
<keyword evidence="16" id="KW-1185">Reference proteome</keyword>
<evidence type="ECO:0000313" key="16">
    <source>
        <dbReference type="Proteomes" id="UP000014115"/>
    </source>
</evidence>
<dbReference type="PATRIC" id="fig|740709.3.peg.2470"/>
<dbReference type="InterPro" id="IPR039426">
    <property type="entry name" value="TonB-dep_rcpt-like"/>
</dbReference>
<dbReference type="InterPro" id="IPR000531">
    <property type="entry name" value="Beta-barrel_TonB"/>
</dbReference>
<evidence type="ECO:0000256" key="2">
    <source>
        <dbReference type="ARBA" id="ARBA00022448"/>
    </source>
</evidence>
<evidence type="ECO:0000259" key="13">
    <source>
        <dbReference type="Pfam" id="PF00593"/>
    </source>
</evidence>